<protein>
    <submittedName>
        <fullName evidence="2">Uncharacterized protein</fullName>
    </submittedName>
</protein>
<sequence>MSTNEIGFSLFPYQYVSSRVIAAAAAAASASSTPNAISQSPSYFGSIVVQFTRQVMRPKVVLPMLFVIVMLFDLDDAFDLDDDFFLSDDEEQDEEGRPQATVATAVEEQDSN</sequence>
<dbReference type="OrthoDB" id="2281459at2759"/>
<accession>A0A0C9M503</accession>
<gene>
    <name evidence="2" type="ORF">MAM1_0007c00887</name>
</gene>
<dbReference type="Proteomes" id="UP000053815">
    <property type="component" value="Unassembled WGS sequence"/>
</dbReference>
<evidence type="ECO:0000256" key="1">
    <source>
        <dbReference type="SAM" id="MobiDB-lite"/>
    </source>
</evidence>
<evidence type="ECO:0000313" key="3">
    <source>
        <dbReference type="Proteomes" id="UP000053815"/>
    </source>
</evidence>
<dbReference type="AlphaFoldDB" id="A0A0C9M503"/>
<evidence type="ECO:0000313" key="2">
    <source>
        <dbReference type="EMBL" id="GAN01454.1"/>
    </source>
</evidence>
<dbReference type="EMBL" id="DF836296">
    <property type="protein sequence ID" value="GAN01454.1"/>
    <property type="molecule type" value="Genomic_DNA"/>
</dbReference>
<feature type="region of interest" description="Disordered" evidence="1">
    <location>
        <begin position="88"/>
        <end position="112"/>
    </location>
</feature>
<proteinExistence type="predicted"/>
<name>A0A0C9M503_9FUNG</name>
<reference evidence="2" key="1">
    <citation type="submission" date="2014-09" db="EMBL/GenBank/DDBJ databases">
        <title>Draft genome sequence of an oleaginous Mucoromycotina fungus Mucor ambiguus NBRC6742.</title>
        <authorList>
            <person name="Takeda I."/>
            <person name="Yamane N."/>
            <person name="Morita T."/>
            <person name="Tamano K."/>
            <person name="Machida M."/>
            <person name="Baker S."/>
            <person name="Koike H."/>
        </authorList>
    </citation>
    <scope>NUCLEOTIDE SEQUENCE</scope>
    <source>
        <strain evidence="2">NBRC 6742</strain>
    </source>
</reference>
<keyword evidence="3" id="KW-1185">Reference proteome</keyword>
<organism evidence="2">
    <name type="scientific">Mucor ambiguus</name>
    <dbReference type="NCBI Taxonomy" id="91626"/>
    <lineage>
        <taxon>Eukaryota</taxon>
        <taxon>Fungi</taxon>
        <taxon>Fungi incertae sedis</taxon>
        <taxon>Mucoromycota</taxon>
        <taxon>Mucoromycotina</taxon>
        <taxon>Mucoromycetes</taxon>
        <taxon>Mucorales</taxon>
        <taxon>Mucorineae</taxon>
        <taxon>Mucoraceae</taxon>
        <taxon>Mucor</taxon>
    </lineage>
</organism>